<comment type="caution">
    <text evidence="2">The sequence shown here is derived from an EMBL/GenBank/DDBJ whole genome shotgun (WGS) entry which is preliminary data.</text>
</comment>
<feature type="domain" description="Glyoxalase/fosfomycin resistance/dioxygenase" evidence="1">
    <location>
        <begin position="9"/>
        <end position="106"/>
    </location>
</feature>
<dbReference type="RefSeq" id="WP_310095229.1">
    <property type="nucleotide sequence ID" value="NZ_JAVDTT010000004.1"/>
</dbReference>
<evidence type="ECO:0000313" key="3">
    <source>
        <dbReference type="Proteomes" id="UP001254759"/>
    </source>
</evidence>
<organism evidence="2 3">
    <name type="scientific">Pseudoxanthomonas sacheonensis</name>
    <dbReference type="NCBI Taxonomy" id="443615"/>
    <lineage>
        <taxon>Bacteria</taxon>
        <taxon>Pseudomonadati</taxon>
        <taxon>Pseudomonadota</taxon>
        <taxon>Gammaproteobacteria</taxon>
        <taxon>Lysobacterales</taxon>
        <taxon>Lysobacteraceae</taxon>
        <taxon>Pseudoxanthomonas</taxon>
    </lineage>
</organism>
<dbReference type="InterPro" id="IPR029068">
    <property type="entry name" value="Glyas_Bleomycin-R_OHBP_Dase"/>
</dbReference>
<keyword evidence="3" id="KW-1185">Reference proteome</keyword>
<reference evidence="2 3" key="1">
    <citation type="submission" date="2023-07" db="EMBL/GenBank/DDBJ databases">
        <title>Sorghum-associated microbial communities from plants grown in Nebraska, USA.</title>
        <authorList>
            <person name="Schachtman D."/>
        </authorList>
    </citation>
    <scope>NUCLEOTIDE SEQUENCE [LARGE SCALE GENOMIC DNA]</scope>
    <source>
        <strain evidence="2 3">BE107</strain>
    </source>
</reference>
<dbReference type="InterPro" id="IPR004360">
    <property type="entry name" value="Glyas_Fos-R_dOase_dom"/>
</dbReference>
<dbReference type="Proteomes" id="UP001254759">
    <property type="component" value="Unassembled WGS sequence"/>
</dbReference>
<dbReference type="Gene3D" id="3.10.180.10">
    <property type="entry name" value="2,3-Dihydroxybiphenyl 1,2-Dioxygenase, domain 1"/>
    <property type="match status" value="1"/>
</dbReference>
<gene>
    <name evidence="2" type="ORF">J2W94_003051</name>
</gene>
<proteinExistence type="predicted"/>
<evidence type="ECO:0000313" key="2">
    <source>
        <dbReference type="EMBL" id="MDR6842746.1"/>
    </source>
</evidence>
<dbReference type="Pfam" id="PF00903">
    <property type="entry name" value="Glyoxalase"/>
    <property type="match status" value="1"/>
</dbReference>
<name>A0ABU1RVE5_9GAMM</name>
<evidence type="ECO:0000259" key="1">
    <source>
        <dbReference type="Pfam" id="PF00903"/>
    </source>
</evidence>
<sequence>MSIVNALAGIAVKDIDAAVVWYEQILGPASRPMDEVAEWQLPNGGCVQVFEDGSRAGLSSVTLVVEDLDREIAGLESKGIRIGEKSRSDLVDVAIVQDQDGNQVVFAHAKSDALVS</sequence>
<dbReference type="SUPFAM" id="SSF54593">
    <property type="entry name" value="Glyoxalase/Bleomycin resistance protein/Dihydroxybiphenyl dioxygenase"/>
    <property type="match status" value="1"/>
</dbReference>
<accession>A0ABU1RVE5</accession>
<dbReference type="EMBL" id="JAVDTT010000004">
    <property type="protein sequence ID" value="MDR6842746.1"/>
    <property type="molecule type" value="Genomic_DNA"/>
</dbReference>
<protein>
    <recommendedName>
        <fullName evidence="1">Glyoxalase/fosfomycin resistance/dioxygenase domain-containing protein</fullName>
    </recommendedName>
</protein>